<dbReference type="Pfam" id="PF03120">
    <property type="entry name" value="OB_DNA_ligase"/>
    <property type="match status" value="1"/>
</dbReference>
<dbReference type="FunFam" id="3.30.470.30:FF:000001">
    <property type="entry name" value="DNA ligase"/>
    <property type="match status" value="1"/>
</dbReference>
<dbReference type="InterPro" id="IPR010994">
    <property type="entry name" value="RuvA_2-like"/>
</dbReference>
<feature type="binding site" evidence="14">
    <location>
        <begin position="80"/>
        <end position="81"/>
    </location>
    <ligand>
        <name>NAD(+)</name>
        <dbReference type="ChEBI" id="CHEBI:57540"/>
    </ligand>
</feature>
<feature type="binding site" evidence="14">
    <location>
        <position position="403"/>
    </location>
    <ligand>
        <name>Zn(2+)</name>
        <dbReference type="ChEBI" id="CHEBI:29105"/>
    </ligand>
</feature>
<dbReference type="EC" id="6.5.1.2" evidence="2 14"/>
<feature type="binding site" evidence="14">
    <location>
        <position position="170"/>
    </location>
    <ligand>
        <name>NAD(+)</name>
        <dbReference type="ChEBI" id="CHEBI:57540"/>
    </ligand>
</feature>
<dbReference type="SMART" id="SM00532">
    <property type="entry name" value="LIGANc"/>
    <property type="match status" value="1"/>
</dbReference>
<dbReference type="Proteomes" id="UP000663920">
    <property type="component" value="Chromosome"/>
</dbReference>
<dbReference type="InterPro" id="IPR036420">
    <property type="entry name" value="BRCT_dom_sf"/>
</dbReference>
<dbReference type="GO" id="GO:0003677">
    <property type="term" value="F:DNA binding"/>
    <property type="evidence" value="ECO:0007669"/>
    <property type="project" value="InterPro"/>
</dbReference>
<evidence type="ECO:0000256" key="7">
    <source>
        <dbReference type="ARBA" id="ARBA00022763"/>
    </source>
</evidence>
<evidence type="ECO:0000256" key="5">
    <source>
        <dbReference type="ARBA" id="ARBA00022705"/>
    </source>
</evidence>
<dbReference type="SUPFAM" id="SSF56091">
    <property type="entry name" value="DNA ligase/mRNA capping enzyme, catalytic domain"/>
    <property type="match status" value="1"/>
</dbReference>
<dbReference type="Gene3D" id="1.10.287.610">
    <property type="entry name" value="Helix hairpin bin"/>
    <property type="match status" value="1"/>
</dbReference>
<dbReference type="InterPro" id="IPR003583">
    <property type="entry name" value="Hlx-hairpin-Hlx_DNA-bd_motif"/>
</dbReference>
<comment type="cofactor">
    <cofactor evidence="14">
        <name>Mg(2+)</name>
        <dbReference type="ChEBI" id="CHEBI:18420"/>
    </cofactor>
    <cofactor evidence="14">
        <name>Mn(2+)</name>
        <dbReference type="ChEBI" id="CHEBI:29035"/>
    </cofactor>
</comment>
<comment type="catalytic activity">
    <reaction evidence="12 14 15">
        <text>NAD(+) + (deoxyribonucleotide)n-3'-hydroxyl + 5'-phospho-(deoxyribonucleotide)m = (deoxyribonucleotide)n+m + AMP + beta-nicotinamide D-nucleotide.</text>
        <dbReference type="EC" id="6.5.1.2"/>
    </reaction>
</comment>
<dbReference type="AlphaFoldDB" id="A0A975H6J1"/>
<keyword evidence="5 14" id="KW-0235">DNA replication</keyword>
<dbReference type="GO" id="GO:0046872">
    <property type="term" value="F:metal ion binding"/>
    <property type="evidence" value="ECO:0007669"/>
    <property type="project" value="UniProtKB-KW"/>
</dbReference>
<dbReference type="NCBIfam" id="NF005932">
    <property type="entry name" value="PRK07956.1"/>
    <property type="match status" value="1"/>
</dbReference>
<reference evidence="17 18" key="1">
    <citation type="submission" date="2021-03" db="EMBL/GenBank/DDBJ databases">
        <title>Complete genome of Polaribacter_sp.SM13.</title>
        <authorList>
            <person name="Jeong S.W."/>
            <person name="Bae J.W."/>
        </authorList>
    </citation>
    <scope>NUCLEOTIDE SEQUENCE [LARGE SCALE GENOMIC DNA]</scope>
    <source>
        <strain evidence="17 18">SM13</strain>
    </source>
</reference>
<keyword evidence="9 14" id="KW-0460">Magnesium</keyword>
<dbReference type="PANTHER" id="PTHR23389">
    <property type="entry name" value="CHROMOSOME TRANSMISSION FIDELITY FACTOR 18"/>
    <property type="match status" value="1"/>
</dbReference>
<dbReference type="GO" id="GO:0006281">
    <property type="term" value="P:DNA repair"/>
    <property type="evidence" value="ECO:0007669"/>
    <property type="project" value="UniProtKB-KW"/>
</dbReference>
<dbReference type="Gene3D" id="3.30.470.30">
    <property type="entry name" value="DNA ligase/mRNA capping enzyme"/>
    <property type="match status" value="1"/>
</dbReference>
<dbReference type="GO" id="GO:0003911">
    <property type="term" value="F:DNA ligase (NAD+) activity"/>
    <property type="evidence" value="ECO:0007669"/>
    <property type="project" value="UniProtKB-UniRule"/>
</dbReference>
<dbReference type="InterPro" id="IPR001357">
    <property type="entry name" value="BRCT_dom"/>
</dbReference>
<keyword evidence="6 14" id="KW-0479">Metal-binding</keyword>
<evidence type="ECO:0000256" key="11">
    <source>
        <dbReference type="ARBA" id="ARBA00023204"/>
    </source>
</evidence>
<feature type="binding site" evidence="14">
    <location>
        <position position="309"/>
    </location>
    <ligand>
        <name>NAD(+)</name>
        <dbReference type="ChEBI" id="CHEBI:57540"/>
    </ligand>
</feature>
<dbReference type="FunFam" id="1.10.150.20:FF:000007">
    <property type="entry name" value="DNA ligase"/>
    <property type="match status" value="1"/>
</dbReference>
<name>A0A975H6J1_9FLAO</name>
<evidence type="ECO:0000256" key="3">
    <source>
        <dbReference type="ARBA" id="ARBA00013308"/>
    </source>
</evidence>
<dbReference type="InterPro" id="IPR004150">
    <property type="entry name" value="NAD_DNA_ligase_OB"/>
</dbReference>
<evidence type="ECO:0000256" key="2">
    <source>
        <dbReference type="ARBA" id="ARBA00012722"/>
    </source>
</evidence>
<feature type="binding site" evidence="14">
    <location>
        <begin position="31"/>
        <end position="35"/>
    </location>
    <ligand>
        <name>NAD(+)</name>
        <dbReference type="ChEBI" id="CHEBI:57540"/>
    </ligand>
</feature>
<feature type="binding site" evidence="14">
    <location>
        <position position="406"/>
    </location>
    <ligand>
        <name>Zn(2+)</name>
        <dbReference type="ChEBI" id="CHEBI:29105"/>
    </ligand>
</feature>
<dbReference type="Pfam" id="PF12826">
    <property type="entry name" value="HHH_2"/>
    <property type="match status" value="1"/>
</dbReference>
<organism evidence="17 18">
    <name type="scientific">Polaribacter cellanae</name>
    <dbReference type="NCBI Taxonomy" id="2818493"/>
    <lineage>
        <taxon>Bacteria</taxon>
        <taxon>Pseudomonadati</taxon>
        <taxon>Bacteroidota</taxon>
        <taxon>Flavobacteriia</taxon>
        <taxon>Flavobacteriales</taxon>
        <taxon>Flavobacteriaceae</taxon>
    </lineage>
</organism>
<keyword evidence="10 14" id="KW-0520">NAD</keyword>
<dbReference type="SUPFAM" id="SSF52113">
    <property type="entry name" value="BRCT domain"/>
    <property type="match status" value="1"/>
</dbReference>
<dbReference type="SMART" id="SM00292">
    <property type="entry name" value="BRCT"/>
    <property type="match status" value="1"/>
</dbReference>
<dbReference type="GO" id="GO:0005829">
    <property type="term" value="C:cytosol"/>
    <property type="evidence" value="ECO:0007669"/>
    <property type="project" value="TreeGrafter"/>
</dbReference>
<dbReference type="InterPro" id="IPR033136">
    <property type="entry name" value="DNA_ligase_CS"/>
</dbReference>
<feature type="active site" description="N6-AMP-lysine intermediate" evidence="14">
    <location>
        <position position="113"/>
    </location>
</feature>
<evidence type="ECO:0000313" key="17">
    <source>
        <dbReference type="EMBL" id="QTE22487.1"/>
    </source>
</evidence>
<evidence type="ECO:0000313" key="18">
    <source>
        <dbReference type="Proteomes" id="UP000663920"/>
    </source>
</evidence>
<dbReference type="InterPro" id="IPR001679">
    <property type="entry name" value="DNA_ligase"/>
</dbReference>
<dbReference type="NCBIfam" id="TIGR00575">
    <property type="entry name" value="dnlj"/>
    <property type="match status" value="1"/>
</dbReference>
<feature type="domain" description="BRCT" evidence="16">
    <location>
        <begin position="587"/>
        <end position="665"/>
    </location>
</feature>
<keyword evidence="14" id="KW-0464">Manganese</keyword>
<dbReference type="InterPro" id="IPR004149">
    <property type="entry name" value="Znf_DNAligase_C4"/>
</dbReference>
<comment type="similarity">
    <text evidence="13 14">Belongs to the NAD-dependent DNA ligase family. LigA subfamily.</text>
</comment>
<feature type="binding site" evidence="14">
    <location>
        <position position="427"/>
    </location>
    <ligand>
        <name>Zn(2+)</name>
        <dbReference type="ChEBI" id="CHEBI:29105"/>
    </ligand>
</feature>
<evidence type="ECO:0000256" key="1">
    <source>
        <dbReference type="ARBA" id="ARBA00004067"/>
    </source>
</evidence>
<dbReference type="FunFam" id="2.40.50.140:FF:000012">
    <property type="entry name" value="DNA ligase"/>
    <property type="match status" value="1"/>
</dbReference>
<evidence type="ECO:0000256" key="10">
    <source>
        <dbReference type="ARBA" id="ARBA00023027"/>
    </source>
</evidence>
<dbReference type="PANTHER" id="PTHR23389:SF9">
    <property type="entry name" value="DNA LIGASE"/>
    <property type="match status" value="1"/>
</dbReference>
<dbReference type="InterPro" id="IPR013839">
    <property type="entry name" value="DNAligase_adenylation"/>
</dbReference>
<comment type="function">
    <text evidence="1 14">DNA ligase that catalyzes the formation of phosphodiester linkages between 5'-phosphoryl and 3'-hydroxyl groups in double-stranded DNA using NAD as a coenzyme and as the energy source for the reaction. It is essential for DNA replication and repair of damaged DNA.</text>
</comment>
<evidence type="ECO:0000256" key="14">
    <source>
        <dbReference type="HAMAP-Rule" id="MF_01588"/>
    </source>
</evidence>
<dbReference type="CDD" id="cd00114">
    <property type="entry name" value="LIGANc"/>
    <property type="match status" value="1"/>
</dbReference>
<dbReference type="Pfam" id="PF01653">
    <property type="entry name" value="DNA_ligase_aden"/>
    <property type="match status" value="1"/>
</dbReference>
<proteinExistence type="inferred from homology"/>
<evidence type="ECO:0000256" key="8">
    <source>
        <dbReference type="ARBA" id="ARBA00022833"/>
    </source>
</evidence>
<dbReference type="SMART" id="SM00278">
    <property type="entry name" value="HhH1"/>
    <property type="match status" value="4"/>
</dbReference>
<dbReference type="Pfam" id="PF03119">
    <property type="entry name" value="DNA_ligase_ZBD"/>
    <property type="match status" value="1"/>
</dbReference>
<keyword evidence="7 14" id="KW-0227">DNA damage</keyword>
<keyword evidence="8 14" id="KW-0862">Zinc</keyword>
<dbReference type="GO" id="GO:0006260">
    <property type="term" value="P:DNA replication"/>
    <property type="evidence" value="ECO:0007669"/>
    <property type="project" value="UniProtKB-KW"/>
</dbReference>
<dbReference type="PIRSF" id="PIRSF001604">
    <property type="entry name" value="LigA"/>
    <property type="match status" value="1"/>
</dbReference>
<dbReference type="PROSITE" id="PS50172">
    <property type="entry name" value="BRCT"/>
    <property type="match status" value="1"/>
</dbReference>
<evidence type="ECO:0000256" key="6">
    <source>
        <dbReference type="ARBA" id="ARBA00022723"/>
    </source>
</evidence>
<gene>
    <name evidence="14 17" type="primary">ligA</name>
    <name evidence="17" type="ORF">J3359_17065</name>
</gene>
<dbReference type="InterPro" id="IPR018239">
    <property type="entry name" value="DNA_ligase_AS"/>
</dbReference>
<dbReference type="HAMAP" id="MF_01588">
    <property type="entry name" value="DNA_ligase_A"/>
    <property type="match status" value="1"/>
</dbReference>
<feature type="binding site" evidence="14">
    <location>
        <position position="421"/>
    </location>
    <ligand>
        <name>Zn(2+)</name>
        <dbReference type="ChEBI" id="CHEBI:29105"/>
    </ligand>
</feature>
<evidence type="ECO:0000256" key="12">
    <source>
        <dbReference type="ARBA" id="ARBA00034005"/>
    </source>
</evidence>
<dbReference type="CDD" id="cd17748">
    <property type="entry name" value="BRCT_DNA_ligase_like"/>
    <property type="match status" value="1"/>
</dbReference>
<feature type="binding site" evidence="14">
    <location>
        <position position="111"/>
    </location>
    <ligand>
        <name>NAD(+)</name>
        <dbReference type="ChEBI" id="CHEBI:57540"/>
    </ligand>
</feature>
<dbReference type="Gene3D" id="6.20.10.30">
    <property type="match status" value="1"/>
</dbReference>
<keyword evidence="4 14" id="KW-0436">Ligase</keyword>
<dbReference type="FunFam" id="1.10.150.20:FF:000006">
    <property type="entry name" value="DNA ligase"/>
    <property type="match status" value="1"/>
</dbReference>
<dbReference type="InterPro" id="IPR041663">
    <property type="entry name" value="DisA/LigA_HHH"/>
</dbReference>
<feature type="binding site" evidence="14">
    <location>
        <position position="134"/>
    </location>
    <ligand>
        <name>NAD(+)</name>
        <dbReference type="ChEBI" id="CHEBI:57540"/>
    </ligand>
</feature>
<dbReference type="SUPFAM" id="SSF47781">
    <property type="entry name" value="RuvA domain 2-like"/>
    <property type="match status" value="1"/>
</dbReference>
<dbReference type="SUPFAM" id="SSF50249">
    <property type="entry name" value="Nucleic acid-binding proteins"/>
    <property type="match status" value="1"/>
</dbReference>
<dbReference type="PROSITE" id="PS01056">
    <property type="entry name" value="DNA_LIGASE_N2"/>
    <property type="match status" value="1"/>
</dbReference>
<dbReference type="Pfam" id="PF00533">
    <property type="entry name" value="BRCT"/>
    <property type="match status" value="1"/>
</dbReference>
<dbReference type="PROSITE" id="PS01055">
    <property type="entry name" value="DNA_LIGASE_N1"/>
    <property type="match status" value="1"/>
</dbReference>
<feature type="binding site" evidence="14">
    <location>
        <position position="285"/>
    </location>
    <ligand>
        <name>NAD(+)</name>
        <dbReference type="ChEBI" id="CHEBI:57540"/>
    </ligand>
</feature>
<sequence>MTVLERIQLLRDELNNHNYNYYVLDKATISDFEFDIKLKELEKLETENPEFFDANSPTQRVGGTITKNFETVAHKNRMYSLDNSYSKEDLLDWEKRVQKGLGREDLEYTCELKFDGASINLTYENGKFIKAVTRGDGFQGDNVTANVKTIRSIPLSIKKDFASNFQMRGEIILPLDGFNKMNKERVANGEEEYRNPRNTASGSLKLQDSVEVAKRPLDCLLYQVVTEERKYKTHFEILENARKVGFKVPKTITLAKSIDEVFDFVNHWDKKRHDLPYETDGVVVKVNNLQQQEELGYTSKAPRWAIAYKFKAEQVSTVLNEITYQVGRTGAITPVANLEPVQLAGTTVKRASLHNADQIEKLDIREKDTVFVEKGGEIIPKIIGVDFTKRPIDSQPTIYATSCPECNTVLVRTEGDAKHYCPNEFGCAPQITGRIQHFISRKAMDIDGLGGETVDLLRKVGLIQNYADLYDLKVAQIIPLERMAEKSARNIIAGIEKSKEIPFEKVLFALGIRFVGETVAKKLAKHFKSIDNLMSATFEELMSVDEIGDRIAQSIVDFSNNLANIQLINRLKTVGVQLEVSAESLKNKTNKLGRQVFVVSGVFHQMSRNELKKAIEDNGGKVSSSISKKTNFIVAGDNMGPSKLTKAQDLGISIISEQEFIDKIS</sequence>
<dbReference type="EMBL" id="CP071869">
    <property type="protein sequence ID" value="QTE22487.1"/>
    <property type="molecule type" value="Genomic_DNA"/>
</dbReference>
<evidence type="ECO:0000256" key="15">
    <source>
        <dbReference type="RuleBase" id="RU000618"/>
    </source>
</evidence>
<evidence type="ECO:0000259" key="16">
    <source>
        <dbReference type="PROSITE" id="PS50172"/>
    </source>
</evidence>
<evidence type="ECO:0000256" key="9">
    <source>
        <dbReference type="ARBA" id="ARBA00022842"/>
    </source>
</evidence>
<dbReference type="Gene3D" id="2.40.50.140">
    <property type="entry name" value="Nucleic acid-binding proteins"/>
    <property type="match status" value="1"/>
</dbReference>
<dbReference type="KEGG" id="pcea:J3359_17065"/>
<dbReference type="InterPro" id="IPR012340">
    <property type="entry name" value="NA-bd_OB-fold"/>
</dbReference>
<accession>A0A975H6J1</accession>
<evidence type="ECO:0000256" key="4">
    <source>
        <dbReference type="ARBA" id="ARBA00022598"/>
    </source>
</evidence>
<dbReference type="Gene3D" id="1.10.150.20">
    <property type="entry name" value="5' to 3' exonuclease, C-terminal subdomain"/>
    <property type="match status" value="2"/>
</dbReference>
<dbReference type="RefSeq" id="WP_208078311.1">
    <property type="nucleotide sequence ID" value="NZ_CP071869.1"/>
</dbReference>
<keyword evidence="11 14" id="KW-0234">DNA repair</keyword>
<dbReference type="InterPro" id="IPR013840">
    <property type="entry name" value="DNAligase_N"/>
</dbReference>
<dbReference type="Gene3D" id="3.40.50.10190">
    <property type="entry name" value="BRCT domain"/>
    <property type="match status" value="1"/>
</dbReference>
<keyword evidence="18" id="KW-1185">Reference proteome</keyword>
<protein>
    <recommendedName>
        <fullName evidence="3 14">DNA ligase</fullName>
        <ecNumber evidence="2 14">6.5.1.2</ecNumber>
    </recommendedName>
    <alternativeName>
        <fullName evidence="14">Polydeoxyribonucleotide synthase [NAD(+)]</fullName>
    </alternativeName>
</protein>
<evidence type="ECO:0000256" key="13">
    <source>
        <dbReference type="ARBA" id="ARBA00060881"/>
    </source>
</evidence>